<sequence>MRMAGDRWCTHCACKDGLSISVYQKNIDYASGAGADCGAILGMMFGCFWTEYSVMVLICKGVICSGCFAACCVGARGVYRCKGKFWLSITASILLLRLELGPLRNLESLGYKIVVDGEWRHDEHQPFENGNYWTVNTVFLARESDYVPGILNPQMHSGSNMDVDNEAFQRLAGLDENLKDVAFKILQNNVATVSVIHSSSGNASIPQLLHLASLSGILKCKVFAGTLNILLGHYRCSNYQSVQFL</sequence>
<keyword evidence="2" id="KW-1185">Reference proteome</keyword>
<organism evidence="1 2">
    <name type="scientific">Camellia lanceoleosa</name>
    <dbReference type="NCBI Taxonomy" id="1840588"/>
    <lineage>
        <taxon>Eukaryota</taxon>
        <taxon>Viridiplantae</taxon>
        <taxon>Streptophyta</taxon>
        <taxon>Embryophyta</taxon>
        <taxon>Tracheophyta</taxon>
        <taxon>Spermatophyta</taxon>
        <taxon>Magnoliopsida</taxon>
        <taxon>eudicotyledons</taxon>
        <taxon>Gunneridae</taxon>
        <taxon>Pentapetalae</taxon>
        <taxon>asterids</taxon>
        <taxon>Ericales</taxon>
        <taxon>Theaceae</taxon>
        <taxon>Camellia</taxon>
    </lineage>
</organism>
<reference evidence="1 2" key="1">
    <citation type="journal article" date="2022" name="Plant J.">
        <title>Chromosome-level genome of Camellia lanceoleosa provides a valuable resource for understanding genome evolution and self-incompatibility.</title>
        <authorList>
            <person name="Gong W."/>
            <person name="Xiao S."/>
            <person name="Wang L."/>
            <person name="Liao Z."/>
            <person name="Chang Y."/>
            <person name="Mo W."/>
            <person name="Hu G."/>
            <person name="Li W."/>
            <person name="Zhao G."/>
            <person name="Zhu H."/>
            <person name="Hu X."/>
            <person name="Ji K."/>
            <person name="Xiang X."/>
            <person name="Song Q."/>
            <person name="Yuan D."/>
            <person name="Jin S."/>
            <person name="Zhang L."/>
        </authorList>
    </citation>
    <scope>NUCLEOTIDE SEQUENCE [LARGE SCALE GENOMIC DNA]</scope>
    <source>
        <strain evidence="1">SQ_2022a</strain>
    </source>
</reference>
<evidence type="ECO:0000313" key="1">
    <source>
        <dbReference type="EMBL" id="KAI8012410.1"/>
    </source>
</evidence>
<protein>
    <submittedName>
        <fullName evidence="1">Sucrose nonfermenting 4-like protein</fullName>
    </submittedName>
</protein>
<evidence type="ECO:0000313" key="2">
    <source>
        <dbReference type="Proteomes" id="UP001060215"/>
    </source>
</evidence>
<comment type="caution">
    <text evidence="1">The sequence shown here is derived from an EMBL/GenBank/DDBJ whole genome shotgun (WGS) entry which is preliminary data.</text>
</comment>
<name>A0ACC0HGR9_9ERIC</name>
<dbReference type="EMBL" id="CM045762">
    <property type="protein sequence ID" value="KAI8012410.1"/>
    <property type="molecule type" value="Genomic_DNA"/>
</dbReference>
<dbReference type="Proteomes" id="UP001060215">
    <property type="component" value="Chromosome 5"/>
</dbReference>
<accession>A0ACC0HGR9</accession>
<gene>
    <name evidence="1" type="ORF">LOK49_LG06G00217</name>
</gene>
<proteinExistence type="predicted"/>